<dbReference type="Proteomes" id="UP000239469">
    <property type="component" value="Unassembled WGS sequence"/>
</dbReference>
<name>A0A2S9X947_9NEIS</name>
<dbReference type="CDD" id="cd00761">
    <property type="entry name" value="Glyco_tranf_GTA_type"/>
    <property type="match status" value="1"/>
</dbReference>
<comment type="caution">
    <text evidence="2">The sequence shown here is derived from an EMBL/GenBank/DDBJ whole genome shotgun (WGS) entry which is preliminary data.</text>
</comment>
<dbReference type="GO" id="GO:0016758">
    <property type="term" value="F:hexosyltransferase activity"/>
    <property type="evidence" value="ECO:0007669"/>
    <property type="project" value="UniProtKB-ARBA"/>
</dbReference>
<dbReference type="PANTHER" id="PTHR22916:SF3">
    <property type="entry name" value="UDP-GLCNAC:BETAGAL BETA-1,3-N-ACETYLGLUCOSAMINYLTRANSFERASE-LIKE PROTEIN 1"/>
    <property type="match status" value="1"/>
</dbReference>
<dbReference type="EMBL" id="MTBD01000004">
    <property type="protein sequence ID" value="PRP72258.1"/>
    <property type="molecule type" value="Genomic_DNA"/>
</dbReference>
<dbReference type="Pfam" id="PF00535">
    <property type="entry name" value="Glycos_transf_2"/>
    <property type="match status" value="1"/>
</dbReference>
<dbReference type="InterPro" id="IPR029044">
    <property type="entry name" value="Nucleotide-diphossugar_trans"/>
</dbReference>
<proteinExistence type="predicted"/>
<dbReference type="PANTHER" id="PTHR22916">
    <property type="entry name" value="GLYCOSYLTRANSFERASE"/>
    <property type="match status" value="1"/>
</dbReference>
<accession>A0A2S9X947</accession>
<sequence length="216" mass="25068">MTTYNPDIQYLKIAIDSIVKQNYVQTELIIVDDHSENSREIENITKNYRSVRYFKNETNNGTYKSRNKAIDLCKYSIITFQDDDDISHPDRLYYQCKELEKTGASIVAVSHIRFNEQGRVQIDSGCKIKSDGPVTMLFNKSIFDKIGKFSEVRSRGDVEFRSRSIRILGKDAFVQQEIPLYFSKGSMNNLSSIFEYGIDYPKLALQRKIIEVKNDE</sequence>
<dbReference type="Gene3D" id="3.90.550.10">
    <property type="entry name" value="Spore Coat Polysaccharide Biosynthesis Protein SpsA, Chain A"/>
    <property type="match status" value="1"/>
</dbReference>
<organism evidence="2 3">
    <name type="scientific">Chromobacterium amazonense</name>
    <dbReference type="NCBI Taxonomy" id="1382803"/>
    <lineage>
        <taxon>Bacteria</taxon>
        <taxon>Pseudomonadati</taxon>
        <taxon>Pseudomonadota</taxon>
        <taxon>Betaproteobacteria</taxon>
        <taxon>Neisseriales</taxon>
        <taxon>Chromobacteriaceae</taxon>
        <taxon>Chromobacterium</taxon>
    </lineage>
</organism>
<protein>
    <recommendedName>
        <fullName evidence="1">Glycosyltransferase 2-like domain-containing protein</fullName>
    </recommendedName>
</protein>
<evidence type="ECO:0000313" key="3">
    <source>
        <dbReference type="Proteomes" id="UP000239469"/>
    </source>
</evidence>
<evidence type="ECO:0000259" key="1">
    <source>
        <dbReference type="Pfam" id="PF00535"/>
    </source>
</evidence>
<dbReference type="SUPFAM" id="SSF53448">
    <property type="entry name" value="Nucleotide-diphospho-sugar transferases"/>
    <property type="match status" value="1"/>
</dbReference>
<feature type="domain" description="Glycosyltransferase 2-like" evidence="1">
    <location>
        <begin position="1"/>
        <end position="119"/>
    </location>
</feature>
<dbReference type="AlphaFoldDB" id="A0A2S9X947"/>
<reference evidence="2 3" key="1">
    <citation type="submission" date="2017-01" db="EMBL/GenBank/DDBJ databases">
        <title>New insights into the genetic diversity of Chromobacterium isolated from tropical freshwater lake.</title>
        <authorList>
            <person name="Santos A.B."/>
            <person name="Nascimento A.M."/>
            <person name="Da Silva P.C."/>
        </authorList>
    </citation>
    <scope>NUCLEOTIDE SEQUENCE [LARGE SCALE GENOMIC DNA]</scope>
    <source>
        <strain evidence="2 3">56AF</strain>
    </source>
</reference>
<evidence type="ECO:0000313" key="2">
    <source>
        <dbReference type="EMBL" id="PRP72258.1"/>
    </source>
</evidence>
<dbReference type="InterPro" id="IPR001173">
    <property type="entry name" value="Glyco_trans_2-like"/>
</dbReference>
<gene>
    <name evidence="2" type="ORF">BUE93_02130</name>
</gene>